<dbReference type="EMBL" id="BK032531">
    <property type="protein sequence ID" value="DAF46132.1"/>
    <property type="molecule type" value="Genomic_DNA"/>
</dbReference>
<name>A0A8S5S518_9CAUD</name>
<proteinExistence type="predicted"/>
<protein>
    <submittedName>
        <fullName evidence="1">Uncharacterized protein</fullName>
    </submittedName>
</protein>
<evidence type="ECO:0000313" key="1">
    <source>
        <dbReference type="EMBL" id="DAF46132.1"/>
    </source>
</evidence>
<organism evidence="1">
    <name type="scientific">Podoviridae sp. ctEmK1</name>
    <dbReference type="NCBI Taxonomy" id="2827727"/>
    <lineage>
        <taxon>Viruses</taxon>
        <taxon>Duplodnaviria</taxon>
        <taxon>Heunggongvirae</taxon>
        <taxon>Uroviricota</taxon>
        <taxon>Caudoviricetes</taxon>
    </lineage>
</organism>
<sequence length="39" mass="4470">MTNTSKSDILNNVRKINIYPTCIYHTIRAVLPTPSTHKK</sequence>
<reference evidence="1" key="1">
    <citation type="journal article" date="2021" name="Proc. Natl. Acad. Sci. U.S.A.">
        <title>A Catalog of Tens of Thousands of Viruses from Human Metagenomes Reveals Hidden Associations with Chronic Diseases.</title>
        <authorList>
            <person name="Tisza M.J."/>
            <person name="Buck C.B."/>
        </authorList>
    </citation>
    <scope>NUCLEOTIDE SEQUENCE</scope>
    <source>
        <strain evidence="1">CtEmK1</strain>
    </source>
</reference>
<accession>A0A8S5S518</accession>